<keyword evidence="2" id="KW-1185">Reference proteome</keyword>
<name>A0A9Q1JII1_9CARY</name>
<evidence type="ECO:0008006" key="3">
    <source>
        <dbReference type="Google" id="ProtNLM"/>
    </source>
</evidence>
<gene>
    <name evidence="1" type="ORF">Cgig2_023656</name>
</gene>
<dbReference type="OrthoDB" id="1720282at2759"/>
<evidence type="ECO:0000313" key="1">
    <source>
        <dbReference type="EMBL" id="KAJ8419450.1"/>
    </source>
</evidence>
<sequence>MFGHEEANCKKKGGTRMEWRGVHKATTKENNMMQGTKQQEGLALLEDITPVPRRASAKKTMQVLNEANTRLDNPFQALDNAENMLLRPRDRRGGHLMDGIVSWNIRGLNWPNKQEDVHSFLHNNKFYITFVYGINQEQQRQPIWGDLMALSHQMTEAWCIIGDFNAMLYKEDRQGAI</sequence>
<evidence type="ECO:0000313" key="2">
    <source>
        <dbReference type="Proteomes" id="UP001153076"/>
    </source>
</evidence>
<proteinExistence type="predicted"/>
<accession>A0A9Q1JII1</accession>
<dbReference type="AlphaFoldDB" id="A0A9Q1JII1"/>
<organism evidence="1 2">
    <name type="scientific">Carnegiea gigantea</name>
    <dbReference type="NCBI Taxonomy" id="171969"/>
    <lineage>
        <taxon>Eukaryota</taxon>
        <taxon>Viridiplantae</taxon>
        <taxon>Streptophyta</taxon>
        <taxon>Embryophyta</taxon>
        <taxon>Tracheophyta</taxon>
        <taxon>Spermatophyta</taxon>
        <taxon>Magnoliopsida</taxon>
        <taxon>eudicotyledons</taxon>
        <taxon>Gunneridae</taxon>
        <taxon>Pentapetalae</taxon>
        <taxon>Caryophyllales</taxon>
        <taxon>Cactineae</taxon>
        <taxon>Cactaceae</taxon>
        <taxon>Cactoideae</taxon>
        <taxon>Echinocereeae</taxon>
        <taxon>Carnegiea</taxon>
    </lineage>
</organism>
<protein>
    <recommendedName>
        <fullName evidence="3">Endonuclease/exonuclease/phosphatase domain-containing protein</fullName>
    </recommendedName>
</protein>
<reference evidence="1" key="1">
    <citation type="submission" date="2022-04" db="EMBL/GenBank/DDBJ databases">
        <title>Carnegiea gigantea Genome sequencing and assembly v2.</title>
        <authorList>
            <person name="Copetti D."/>
            <person name="Sanderson M.J."/>
            <person name="Burquez A."/>
            <person name="Wojciechowski M.F."/>
        </authorList>
    </citation>
    <scope>NUCLEOTIDE SEQUENCE</scope>
    <source>
        <strain evidence="1">SGP5-SGP5p</strain>
        <tissue evidence="1">Aerial part</tissue>
    </source>
</reference>
<comment type="caution">
    <text evidence="1">The sequence shown here is derived from an EMBL/GenBank/DDBJ whole genome shotgun (WGS) entry which is preliminary data.</text>
</comment>
<dbReference type="Proteomes" id="UP001153076">
    <property type="component" value="Unassembled WGS sequence"/>
</dbReference>
<dbReference type="EMBL" id="JAKOGI010005127">
    <property type="protein sequence ID" value="KAJ8419450.1"/>
    <property type="molecule type" value="Genomic_DNA"/>
</dbReference>
<dbReference type="SUPFAM" id="SSF56219">
    <property type="entry name" value="DNase I-like"/>
    <property type="match status" value="1"/>
</dbReference>
<dbReference type="InterPro" id="IPR036691">
    <property type="entry name" value="Endo/exonu/phosph_ase_sf"/>
</dbReference>